<feature type="region of interest" description="Disordered" evidence="5">
    <location>
        <begin position="97"/>
        <end position="201"/>
    </location>
</feature>
<keyword evidence="6" id="KW-0812">Transmembrane</keyword>
<dbReference type="SUPFAM" id="SSF57997">
    <property type="entry name" value="Tropomyosin"/>
    <property type="match status" value="1"/>
</dbReference>
<dbReference type="AlphaFoldDB" id="A0A0F2DE83"/>
<keyword evidence="4" id="KW-0572">Peptidoglycan-anchor</keyword>
<evidence type="ECO:0000313" key="9">
    <source>
        <dbReference type="EMBL" id="KJQ69342.1"/>
    </source>
</evidence>
<gene>
    <name evidence="9" type="primary">pspA_3</name>
    <name evidence="9" type="ORF">TZ90_00019</name>
</gene>
<feature type="domain" description="Gram-positive cocci surface proteins LPxTG" evidence="8">
    <location>
        <begin position="479"/>
        <end position="516"/>
    </location>
</feature>
<accession>A0A0F2DE83</accession>
<feature type="transmembrane region" description="Helical" evidence="6">
    <location>
        <begin position="494"/>
        <end position="512"/>
    </location>
</feature>
<keyword evidence="1" id="KW-0134">Cell wall</keyword>
<dbReference type="RefSeq" id="WP_235285487.1">
    <property type="nucleotide sequence ID" value="NZ_JYGP01000001.1"/>
</dbReference>
<organism evidence="9 10">
    <name type="scientific">Streptococcus mitis</name>
    <dbReference type="NCBI Taxonomy" id="28037"/>
    <lineage>
        <taxon>Bacteria</taxon>
        <taxon>Bacillati</taxon>
        <taxon>Bacillota</taxon>
        <taxon>Bacilli</taxon>
        <taxon>Lactobacillales</taxon>
        <taxon>Streptococcaceae</taxon>
        <taxon>Streptococcus</taxon>
        <taxon>Streptococcus mitis group</taxon>
    </lineage>
</organism>
<dbReference type="PATRIC" id="fig|28037.212.peg.14"/>
<dbReference type="EMBL" id="JYGP01000001">
    <property type="protein sequence ID" value="KJQ69342.1"/>
    <property type="molecule type" value="Genomic_DNA"/>
</dbReference>
<dbReference type="Gene3D" id="1.10.287.620">
    <property type="entry name" value="Helix Hairpins"/>
    <property type="match status" value="1"/>
</dbReference>
<feature type="signal peptide" evidence="7">
    <location>
        <begin position="1"/>
        <end position="31"/>
    </location>
</feature>
<evidence type="ECO:0000256" key="1">
    <source>
        <dbReference type="ARBA" id="ARBA00022512"/>
    </source>
</evidence>
<evidence type="ECO:0000256" key="5">
    <source>
        <dbReference type="SAM" id="MobiDB-lite"/>
    </source>
</evidence>
<dbReference type="InterPro" id="IPR019931">
    <property type="entry name" value="LPXTG_anchor"/>
</dbReference>
<evidence type="ECO:0000259" key="8">
    <source>
        <dbReference type="Pfam" id="PF00746"/>
    </source>
</evidence>
<dbReference type="NCBIfam" id="TIGR01167">
    <property type="entry name" value="LPXTG_anchor"/>
    <property type="match status" value="1"/>
</dbReference>
<keyword evidence="6" id="KW-0472">Membrane</keyword>
<evidence type="ECO:0000256" key="3">
    <source>
        <dbReference type="ARBA" id="ARBA00022729"/>
    </source>
</evidence>
<comment type="caution">
    <text evidence="9">The sequence shown here is derived from an EMBL/GenBank/DDBJ whole genome shotgun (WGS) entry which is preliminary data.</text>
</comment>
<keyword evidence="6" id="KW-1133">Transmembrane helix</keyword>
<keyword evidence="3 7" id="KW-0732">Signal</keyword>
<protein>
    <submittedName>
        <fullName evidence="9">Surface protein pspA</fullName>
    </submittedName>
</protein>
<feature type="compositionally biased region" description="Low complexity" evidence="5">
    <location>
        <begin position="440"/>
        <end position="467"/>
    </location>
</feature>
<name>A0A0F2DE83_STRMT</name>
<feature type="region of interest" description="Disordered" evidence="5">
    <location>
        <begin position="393"/>
        <end position="493"/>
    </location>
</feature>
<keyword evidence="2" id="KW-0964">Secreted</keyword>
<sequence length="516" mass="55049">MDKKKLFTASLASVAVLGAGFLASHPSVVKAEEAATVTKEDVAEYFTKLEKQAEEAINKNDKIADKEVAILEAKAAIGKEDLLKAIDEKQITPEEVLKDLAEASKTESDEAEPGKYGENYAPQKVKDAKPAPEAKLVRNESGEVTGVESKNGGIPDEVTEKINKRLDEEKTDVKDAEERLAAAKQDEKEAENNREEAKVAVESAKENVKAAQDELAAAKEAKAKFEKELASYEDAEGEQADQYREAARADLEKAETALKEAEATLKQAEKEAEEAKAALEQADEDYYSYVADREAEEVRVLRRQIAKDKADGKDTTALEEELDIALNGVKPAVNNVDSYSPVTGFFDESGENSIAVGELGSLAPKDIPGYTYTGKSYTEDGILKHIYKANGSSSDYRTGFNGVPADNSYPGHQGDGESRQGNRPTSSSTTPSTPAPETPATPASTPAATSADAPATPAVAPTVAGTSQDNTYQAPAAKSEDKKELPNTGGKDNAAIASLGFLGLLLGALPFVKRKN</sequence>
<reference evidence="9 10" key="1">
    <citation type="submission" date="2015-02" db="EMBL/GenBank/DDBJ databases">
        <title>Evolution of amylase-binding proteins of oral streptococcal species.</title>
        <authorList>
            <person name="Haase E.M."/>
        </authorList>
    </citation>
    <scope>NUCLEOTIDE SEQUENCE [LARGE SCALE GENOMIC DNA]</scope>
    <source>
        <strain evidence="9 10">OT25</strain>
    </source>
</reference>
<dbReference type="Pfam" id="PF00746">
    <property type="entry name" value="Gram_pos_anchor"/>
    <property type="match status" value="1"/>
</dbReference>
<feature type="compositionally biased region" description="Basic and acidic residues" evidence="5">
    <location>
        <begin position="124"/>
        <end position="141"/>
    </location>
</feature>
<feature type="compositionally biased region" description="Basic and acidic residues" evidence="5">
    <location>
        <begin position="97"/>
        <end position="115"/>
    </location>
</feature>
<evidence type="ECO:0000256" key="6">
    <source>
        <dbReference type="SAM" id="Phobius"/>
    </source>
</evidence>
<evidence type="ECO:0000313" key="10">
    <source>
        <dbReference type="Proteomes" id="UP000033538"/>
    </source>
</evidence>
<feature type="compositionally biased region" description="Basic and acidic residues" evidence="5">
    <location>
        <begin position="158"/>
        <end position="201"/>
    </location>
</feature>
<feature type="chain" id="PRO_5002452376" evidence="7">
    <location>
        <begin position="32"/>
        <end position="516"/>
    </location>
</feature>
<proteinExistence type="predicted"/>
<evidence type="ECO:0000256" key="2">
    <source>
        <dbReference type="ARBA" id="ARBA00022525"/>
    </source>
</evidence>
<dbReference type="Proteomes" id="UP000033538">
    <property type="component" value="Unassembled WGS sequence"/>
</dbReference>
<evidence type="ECO:0000256" key="7">
    <source>
        <dbReference type="SAM" id="SignalP"/>
    </source>
</evidence>
<evidence type="ECO:0000256" key="4">
    <source>
        <dbReference type="ARBA" id="ARBA00023088"/>
    </source>
</evidence>